<evidence type="ECO:0000259" key="3">
    <source>
        <dbReference type="Pfam" id="PF02885"/>
    </source>
</evidence>
<dbReference type="InterPro" id="IPR036320">
    <property type="entry name" value="Glycosyl_Trfase_fam3_N_dom_sf"/>
</dbReference>
<dbReference type="InterPro" id="IPR005940">
    <property type="entry name" value="Anthranilate_Pribosyl_Tfrase"/>
</dbReference>
<evidence type="ECO:0000313" key="5">
    <source>
        <dbReference type="Proteomes" id="UP001362311"/>
    </source>
</evidence>
<protein>
    <submittedName>
        <fullName evidence="4">DNA-binding protein YbiB</fullName>
    </submittedName>
</protein>
<dbReference type="PANTHER" id="PTHR43285">
    <property type="entry name" value="ANTHRANILATE PHOSPHORIBOSYLTRANSFERASE"/>
    <property type="match status" value="1"/>
</dbReference>
<dbReference type="Gene3D" id="1.20.970.10">
    <property type="entry name" value="Transferase, Pyrimidine Nucleoside Phosphorylase, Chain C"/>
    <property type="match status" value="1"/>
</dbReference>
<dbReference type="PANTHER" id="PTHR43285:SF4">
    <property type="entry name" value="TRANSFERASE"/>
    <property type="match status" value="1"/>
</dbReference>
<dbReference type="RefSeq" id="WP_339441770.1">
    <property type="nucleotide sequence ID" value="NZ_JBBHKQ010000002.1"/>
</dbReference>
<dbReference type="InterPro" id="IPR035902">
    <property type="entry name" value="Nuc_phospho_transferase"/>
</dbReference>
<dbReference type="Proteomes" id="UP001362311">
    <property type="component" value="Unassembled WGS sequence"/>
</dbReference>
<feature type="domain" description="Glycosyl transferase family 3 N-terminal" evidence="3">
    <location>
        <begin position="6"/>
        <end position="68"/>
    </location>
</feature>
<keyword evidence="4" id="KW-0238">DNA-binding</keyword>
<organism evidence="4 5">
    <name type="scientific">Ochrobactrum teleogrylli</name>
    <dbReference type="NCBI Taxonomy" id="2479765"/>
    <lineage>
        <taxon>Bacteria</taxon>
        <taxon>Pseudomonadati</taxon>
        <taxon>Pseudomonadota</taxon>
        <taxon>Alphaproteobacteria</taxon>
        <taxon>Hyphomicrobiales</taxon>
        <taxon>Brucellaceae</taxon>
        <taxon>Brucella/Ochrobactrum group</taxon>
        <taxon>Ochrobactrum</taxon>
    </lineage>
</organism>
<accession>A0ABD5K1P9</accession>
<comment type="caution">
    <text evidence="4">The sequence shown here is derived from an EMBL/GenBank/DDBJ whole genome shotgun (WGS) entry which is preliminary data.</text>
</comment>
<dbReference type="InterPro" id="IPR017459">
    <property type="entry name" value="Glycosyl_Trfase_fam3_N_dom"/>
</dbReference>
<dbReference type="GO" id="GO:0016757">
    <property type="term" value="F:glycosyltransferase activity"/>
    <property type="evidence" value="ECO:0007669"/>
    <property type="project" value="UniProtKB-KW"/>
</dbReference>
<sequence length="314" mass="33999">MMSISHYLKTIGRGARGARSLSREQAVDLFAQVLDGTVTDLEIGAFCLAMRIKGETPEEMAGFHDALRLSQSIIPLSPSGRATVILPSYNGARKLPVLTALLGLLLAEKGIRVIVHGLNHDPGRTTVAETFSALGLPHCGHVDDVSDGINFLPVDVFAPKLAKLLDVRKTIGLRNSAHSLVKILNPTSARALVIGSYTHTAYAEIMSETYRLLGADAMLLRGVEGESVTDARKIQQIDVFVAGAQTQLQEAEKTPLVAAPEWPDNITASATANYIEEVMDRRRPVPEPILRQVTHIQDTLLVIEKQVKPPIPNG</sequence>
<proteinExistence type="predicted"/>
<dbReference type="Gene3D" id="3.40.1030.10">
    <property type="entry name" value="Nucleoside phosphorylase/phosphoribosyltransferase catalytic domain"/>
    <property type="match status" value="1"/>
</dbReference>
<dbReference type="EMBL" id="JBBHKQ010000002">
    <property type="protein sequence ID" value="MEJ5902454.1"/>
    <property type="molecule type" value="Genomic_DNA"/>
</dbReference>
<dbReference type="Pfam" id="PF02885">
    <property type="entry name" value="Glycos_trans_3N"/>
    <property type="match status" value="1"/>
</dbReference>
<dbReference type="SUPFAM" id="SSF52418">
    <property type="entry name" value="Nucleoside phosphorylase/phosphoribosyltransferase catalytic domain"/>
    <property type="match status" value="1"/>
</dbReference>
<reference evidence="4 5" key="1">
    <citation type="submission" date="2024-03" db="EMBL/GenBank/DDBJ databases">
        <title>Reference genomes for the five species model microbial community.</title>
        <authorList>
            <person name="Padfield D."/>
        </authorList>
    </citation>
    <scope>NUCLEOTIDE SEQUENCE [LARGE SCALE GENOMIC DNA]</scope>
    <source>
        <strain evidence="4 5">AB1</strain>
    </source>
</reference>
<name>A0ABD5K1P9_9HYPH</name>
<keyword evidence="2" id="KW-0808">Transferase</keyword>
<dbReference type="AlphaFoldDB" id="A0ABD5K1P9"/>
<evidence type="ECO:0000256" key="1">
    <source>
        <dbReference type="ARBA" id="ARBA00022676"/>
    </source>
</evidence>
<dbReference type="SUPFAM" id="SSF47648">
    <property type="entry name" value="Nucleoside phosphorylase/phosphoribosyltransferase N-terminal domain"/>
    <property type="match status" value="1"/>
</dbReference>
<dbReference type="NCBIfam" id="NF006005">
    <property type="entry name" value="PRK08136.1"/>
    <property type="match status" value="1"/>
</dbReference>
<evidence type="ECO:0000256" key="2">
    <source>
        <dbReference type="ARBA" id="ARBA00022679"/>
    </source>
</evidence>
<evidence type="ECO:0000313" key="4">
    <source>
        <dbReference type="EMBL" id="MEJ5902454.1"/>
    </source>
</evidence>
<gene>
    <name evidence="4" type="primary">ybiB</name>
    <name evidence="4" type="ORF">WIX40_20360</name>
</gene>
<dbReference type="GO" id="GO:0003677">
    <property type="term" value="F:DNA binding"/>
    <property type="evidence" value="ECO:0007669"/>
    <property type="project" value="UniProtKB-KW"/>
</dbReference>
<keyword evidence="1" id="KW-0328">Glycosyltransferase</keyword>